<keyword evidence="3 6" id="KW-0812">Transmembrane</keyword>
<comment type="subcellular location">
    <subcellularLocation>
        <location evidence="6">Cell membrane</location>
        <topology evidence="6">Multi-pass membrane protein</topology>
    </subcellularLocation>
    <subcellularLocation>
        <location evidence="1">Membrane</location>
        <topology evidence="1">Multi-pass membrane protein</topology>
    </subcellularLocation>
</comment>
<dbReference type="RefSeq" id="WP_344688507.1">
    <property type="nucleotide sequence ID" value="NZ_BAAAVV010000003.1"/>
</dbReference>
<organism evidence="9 10">
    <name type="scientific">Blastococcus jejuensis</name>
    <dbReference type="NCBI Taxonomy" id="351224"/>
    <lineage>
        <taxon>Bacteria</taxon>
        <taxon>Bacillati</taxon>
        <taxon>Actinomycetota</taxon>
        <taxon>Actinomycetes</taxon>
        <taxon>Geodermatophilales</taxon>
        <taxon>Geodermatophilaceae</taxon>
        <taxon>Blastococcus</taxon>
    </lineage>
</organism>
<evidence type="ECO:0000256" key="2">
    <source>
        <dbReference type="ARBA" id="ARBA00008034"/>
    </source>
</evidence>
<evidence type="ECO:0000256" key="1">
    <source>
        <dbReference type="ARBA" id="ARBA00004141"/>
    </source>
</evidence>
<keyword evidence="10" id="KW-1185">Reference proteome</keyword>
<sequence>MEILQYGFMQRALLASLMVGLAAPAVGVFLVQRRLSLLGDGLGHVALTGVAIGVLTSTVPVGTALVAAVLGAVLIELIRARGRTSGDVALAVLFYGGIAGGVVLLSLAPRGQATNLDAYLFGAITTTSTSDVVVFGVITLVVLAVVWFLGQRLYAVSDDEEYARAVGLPVLALNVVLAVLVASTVVLSMRVVGLLLISALMIVPSAVAQAVARSFRQTVYLACGVGLVVSVSGTAASYYTGTPSGGTIVLLAIAVFLVVTTVVAIREATARRRHQRRADVHAAHPHEHGPGCGHPPVPHGDHVDYDHDGHLHAPHRTGGGVHYDEHGEHAAPRPAAGKAGRP</sequence>
<feature type="transmembrane region" description="Helical" evidence="8">
    <location>
        <begin position="162"/>
        <end position="185"/>
    </location>
</feature>
<evidence type="ECO:0000313" key="10">
    <source>
        <dbReference type="Proteomes" id="UP001499924"/>
    </source>
</evidence>
<name>A0ABP6P4P0_9ACTN</name>
<evidence type="ECO:0000256" key="6">
    <source>
        <dbReference type="RuleBase" id="RU003943"/>
    </source>
</evidence>
<protein>
    <submittedName>
        <fullName evidence="9">Metal ABC transporter permease</fullName>
    </submittedName>
</protein>
<dbReference type="SUPFAM" id="SSF81345">
    <property type="entry name" value="ABC transporter involved in vitamin B12 uptake, BtuC"/>
    <property type="match status" value="1"/>
</dbReference>
<keyword evidence="4 8" id="KW-1133">Transmembrane helix</keyword>
<evidence type="ECO:0000256" key="8">
    <source>
        <dbReference type="SAM" id="Phobius"/>
    </source>
</evidence>
<evidence type="ECO:0000256" key="7">
    <source>
        <dbReference type="SAM" id="MobiDB-lite"/>
    </source>
</evidence>
<keyword evidence="5 8" id="KW-0472">Membrane</keyword>
<evidence type="ECO:0000256" key="3">
    <source>
        <dbReference type="ARBA" id="ARBA00022692"/>
    </source>
</evidence>
<evidence type="ECO:0000256" key="5">
    <source>
        <dbReference type="ARBA" id="ARBA00023136"/>
    </source>
</evidence>
<dbReference type="PANTHER" id="PTHR30477">
    <property type="entry name" value="ABC-TRANSPORTER METAL-BINDING PROTEIN"/>
    <property type="match status" value="1"/>
</dbReference>
<feature type="transmembrane region" description="Helical" evidence="8">
    <location>
        <begin position="245"/>
        <end position="265"/>
    </location>
</feature>
<comment type="caution">
    <text evidence="9">The sequence shown here is derived from an EMBL/GenBank/DDBJ whole genome shotgun (WGS) entry which is preliminary data.</text>
</comment>
<feature type="region of interest" description="Disordered" evidence="7">
    <location>
        <begin position="273"/>
        <end position="342"/>
    </location>
</feature>
<feature type="compositionally biased region" description="Low complexity" evidence="7">
    <location>
        <begin position="332"/>
        <end position="342"/>
    </location>
</feature>
<feature type="transmembrane region" description="Helical" evidence="8">
    <location>
        <begin position="51"/>
        <end position="75"/>
    </location>
</feature>
<dbReference type="InterPro" id="IPR001626">
    <property type="entry name" value="ABC_TroCD"/>
</dbReference>
<feature type="compositionally biased region" description="Basic and acidic residues" evidence="7">
    <location>
        <begin position="299"/>
        <end position="311"/>
    </location>
</feature>
<reference evidence="10" key="1">
    <citation type="journal article" date="2019" name="Int. J. Syst. Evol. Microbiol.">
        <title>The Global Catalogue of Microorganisms (GCM) 10K type strain sequencing project: providing services to taxonomists for standard genome sequencing and annotation.</title>
        <authorList>
            <consortium name="The Broad Institute Genomics Platform"/>
            <consortium name="The Broad Institute Genome Sequencing Center for Infectious Disease"/>
            <person name="Wu L."/>
            <person name="Ma J."/>
        </authorList>
    </citation>
    <scope>NUCLEOTIDE SEQUENCE [LARGE SCALE GENOMIC DNA]</scope>
    <source>
        <strain evidence="10">JCM 15614</strain>
    </source>
</reference>
<evidence type="ECO:0000256" key="4">
    <source>
        <dbReference type="ARBA" id="ARBA00022989"/>
    </source>
</evidence>
<dbReference type="Gene3D" id="1.10.3470.10">
    <property type="entry name" value="ABC transporter involved in vitamin B12 uptake, BtuC"/>
    <property type="match status" value="1"/>
</dbReference>
<dbReference type="CDD" id="cd06550">
    <property type="entry name" value="TM_ABC_iron-siderophores_like"/>
    <property type="match status" value="1"/>
</dbReference>
<feature type="transmembrane region" description="Helical" evidence="8">
    <location>
        <begin position="12"/>
        <end position="31"/>
    </location>
</feature>
<gene>
    <name evidence="9" type="ORF">GCM10010531_18450</name>
</gene>
<proteinExistence type="inferred from homology"/>
<feature type="transmembrane region" description="Helical" evidence="8">
    <location>
        <begin position="191"/>
        <end position="212"/>
    </location>
</feature>
<dbReference type="Pfam" id="PF00950">
    <property type="entry name" value="ABC-3"/>
    <property type="match status" value="1"/>
</dbReference>
<evidence type="ECO:0000313" key="9">
    <source>
        <dbReference type="EMBL" id="GAA3166178.1"/>
    </source>
</evidence>
<comment type="similarity">
    <text evidence="2 6">Belongs to the ABC-3 integral membrane protein family.</text>
</comment>
<accession>A0ABP6P4P0</accession>
<dbReference type="Proteomes" id="UP001499924">
    <property type="component" value="Unassembled WGS sequence"/>
</dbReference>
<feature type="compositionally biased region" description="Basic and acidic residues" evidence="7">
    <location>
        <begin position="322"/>
        <end position="331"/>
    </location>
</feature>
<feature type="transmembrane region" description="Helical" evidence="8">
    <location>
        <begin position="219"/>
        <end position="239"/>
    </location>
</feature>
<feature type="transmembrane region" description="Helical" evidence="8">
    <location>
        <begin position="87"/>
        <end position="108"/>
    </location>
</feature>
<feature type="transmembrane region" description="Helical" evidence="8">
    <location>
        <begin position="128"/>
        <end position="150"/>
    </location>
</feature>
<keyword evidence="6" id="KW-0813">Transport</keyword>
<feature type="compositionally biased region" description="Basic and acidic residues" evidence="7">
    <location>
        <begin position="277"/>
        <end position="289"/>
    </location>
</feature>
<dbReference type="PANTHER" id="PTHR30477:SF0">
    <property type="entry name" value="METAL TRANSPORT SYSTEM MEMBRANE PROTEIN TM_0125-RELATED"/>
    <property type="match status" value="1"/>
</dbReference>
<dbReference type="EMBL" id="BAAAVV010000003">
    <property type="protein sequence ID" value="GAA3166178.1"/>
    <property type="molecule type" value="Genomic_DNA"/>
</dbReference>
<dbReference type="InterPro" id="IPR037294">
    <property type="entry name" value="ABC_BtuC-like"/>
</dbReference>